<feature type="transmembrane region" description="Helical" evidence="6">
    <location>
        <begin position="242"/>
        <end position="262"/>
    </location>
</feature>
<name>A0A4T3F7V6_9SPHN</name>
<evidence type="ECO:0000256" key="5">
    <source>
        <dbReference type="ARBA" id="ARBA00023136"/>
    </source>
</evidence>
<feature type="transmembrane region" description="Helical" evidence="6">
    <location>
        <begin position="43"/>
        <end position="60"/>
    </location>
</feature>
<dbReference type="AlphaFoldDB" id="A0A4T3F7V6"/>
<evidence type="ECO:0000256" key="4">
    <source>
        <dbReference type="ARBA" id="ARBA00022989"/>
    </source>
</evidence>
<proteinExistence type="inferred from homology"/>
<keyword evidence="9" id="KW-1185">Reference proteome</keyword>
<keyword evidence="5 6" id="KW-0472">Membrane</keyword>
<evidence type="ECO:0000256" key="6">
    <source>
        <dbReference type="SAM" id="Phobius"/>
    </source>
</evidence>
<dbReference type="Pfam" id="PF00892">
    <property type="entry name" value="EamA"/>
    <property type="match status" value="2"/>
</dbReference>
<feature type="transmembrane region" description="Helical" evidence="6">
    <location>
        <begin position="152"/>
        <end position="171"/>
    </location>
</feature>
<feature type="transmembrane region" description="Helical" evidence="6">
    <location>
        <begin position="123"/>
        <end position="140"/>
    </location>
</feature>
<feature type="transmembrane region" description="Helical" evidence="6">
    <location>
        <begin position="213"/>
        <end position="235"/>
    </location>
</feature>
<feature type="domain" description="EamA" evidence="7">
    <location>
        <begin position="154"/>
        <end position="283"/>
    </location>
</feature>
<gene>
    <name evidence="8" type="ORF">E5222_00920</name>
</gene>
<accession>A0A4T3F7V6</accession>
<dbReference type="Gene3D" id="1.10.3730.20">
    <property type="match status" value="1"/>
</dbReference>
<evidence type="ECO:0000256" key="2">
    <source>
        <dbReference type="ARBA" id="ARBA00009853"/>
    </source>
</evidence>
<feature type="transmembrane region" description="Helical" evidence="6">
    <location>
        <begin position="183"/>
        <end position="207"/>
    </location>
</feature>
<comment type="caution">
    <text evidence="8">The sequence shown here is derived from an EMBL/GenBank/DDBJ whole genome shotgun (WGS) entry which is preliminary data.</text>
</comment>
<evidence type="ECO:0000313" key="8">
    <source>
        <dbReference type="EMBL" id="TIX51080.1"/>
    </source>
</evidence>
<evidence type="ECO:0000259" key="7">
    <source>
        <dbReference type="Pfam" id="PF00892"/>
    </source>
</evidence>
<dbReference type="GO" id="GO:0016020">
    <property type="term" value="C:membrane"/>
    <property type="evidence" value="ECO:0007669"/>
    <property type="project" value="UniProtKB-SubCell"/>
</dbReference>
<evidence type="ECO:0000313" key="9">
    <source>
        <dbReference type="Proteomes" id="UP000309389"/>
    </source>
</evidence>
<feature type="transmembrane region" description="Helical" evidence="6">
    <location>
        <begin position="98"/>
        <end position="116"/>
    </location>
</feature>
<feature type="transmembrane region" description="Helical" evidence="6">
    <location>
        <begin position="268"/>
        <end position="285"/>
    </location>
</feature>
<evidence type="ECO:0000256" key="1">
    <source>
        <dbReference type="ARBA" id="ARBA00004141"/>
    </source>
</evidence>
<dbReference type="InterPro" id="IPR037185">
    <property type="entry name" value="EmrE-like"/>
</dbReference>
<dbReference type="PANTHER" id="PTHR22911">
    <property type="entry name" value="ACYL-MALONYL CONDENSING ENZYME-RELATED"/>
    <property type="match status" value="1"/>
</dbReference>
<dbReference type="Proteomes" id="UP000309389">
    <property type="component" value="Unassembled WGS sequence"/>
</dbReference>
<keyword evidence="4 6" id="KW-1133">Transmembrane helix</keyword>
<feature type="domain" description="EamA" evidence="7">
    <location>
        <begin position="20"/>
        <end position="139"/>
    </location>
</feature>
<dbReference type="InterPro" id="IPR000620">
    <property type="entry name" value="EamA_dom"/>
</dbReference>
<comment type="subcellular location">
    <subcellularLocation>
        <location evidence="1">Membrane</location>
        <topology evidence="1">Multi-pass membrane protein</topology>
    </subcellularLocation>
</comment>
<organism evidence="8 9">
    <name type="scientific">Alteraurantiacibacter aquimixticola</name>
    <dbReference type="NCBI Taxonomy" id="2489173"/>
    <lineage>
        <taxon>Bacteria</taxon>
        <taxon>Pseudomonadati</taxon>
        <taxon>Pseudomonadota</taxon>
        <taxon>Alphaproteobacteria</taxon>
        <taxon>Sphingomonadales</taxon>
        <taxon>Erythrobacteraceae</taxon>
        <taxon>Alteraurantiacibacter</taxon>
    </lineage>
</organism>
<dbReference type="OrthoDB" id="7818056at2"/>
<dbReference type="RefSeq" id="WP_136691656.1">
    <property type="nucleotide sequence ID" value="NZ_SSHH01000001.1"/>
</dbReference>
<comment type="similarity">
    <text evidence="2">Belongs to the drug/metabolite transporter (DMT) superfamily. 10 TMS drug/metabolite exporter (DME) (TC 2.A.7.3) family.</text>
</comment>
<dbReference type="EMBL" id="SSHH01000001">
    <property type="protein sequence ID" value="TIX51080.1"/>
    <property type="molecule type" value="Genomic_DNA"/>
</dbReference>
<dbReference type="SUPFAM" id="SSF103481">
    <property type="entry name" value="Multidrug resistance efflux transporter EmrE"/>
    <property type="match status" value="2"/>
</dbReference>
<feature type="transmembrane region" description="Helical" evidence="6">
    <location>
        <begin position="72"/>
        <end position="92"/>
    </location>
</feature>
<sequence>MSRNPTFYPFLVTVLAIGLLSLMDGFMKSAALAVGAYSALLLRSGMALAMVGPVWLWQGAQRPGRKAMRLHLLRGVIIAFTALTFFSALVYLPLAEAIALSFISPLMALALAALVLKEKIAGKTLAAAVLGLAGVVIIVGGRIGRERLTDEAALGIVLVLVSAVLYAWNLILQRQQALLAKPVEIATFQSMIVGATLLLAAPFFFILPEAPRTWLDIGMTAVLSLIGGMLLAWAYARAEAQVLVPVEYTGFAWAALFGWLLFAEVVQWATLAGAALIIVGCWIAAPRKHTEQTATGVASVPPVNAP</sequence>
<evidence type="ECO:0000256" key="3">
    <source>
        <dbReference type="ARBA" id="ARBA00022692"/>
    </source>
</evidence>
<keyword evidence="3 6" id="KW-0812">Transmembrane</keyword>
<protein>
    <submittedName>
        <fullName evidence="8">DMT family transporter</fullName>
    </submittedName>
</protein>
<dbReference type="PANTHER" id="PTHR22911:SF6">
    <property type="entry name" value="SOLUTE CARRIER FAMILY 35 MEMBER G1"/>
    <property type="match status" value="1"/>
</dbReference>
<reference evidence="8 9" key="1">
    <citation type="submission" date="2019-04" db="EMBL/GenBank/DDBJ databases">
        <title>Altererythrobacter aquimixticola sp. nov., isolated from sediment of junction between the ocean and a freshwater spring.</title>
        <authorList>
            <person name="Yoon J.-H."/>
        </authorList>
    </citation>
    <scope>NUCLEOTIDE SEQUENCE [LARGE SCALE GENOMIC DNA]</scope>
    <source>
        <strain evidence="8 9">SSKS-13</strain>
    </source>
</reference>